<dbReference type="GO" id="GO:0005829">
    <property type="term" value="C:cytosol"/>
    <property type="evidence" value="ECO:0007669"/>
    <property type="project" value="TreeGrafter"/>
</dbReference>
<dbReference type="Proteomes" id="UP000599391">
    <property type="component" value="Unassembled WGS sequence"/>
</dbReference>
<dbReference type="GO" id="GO:0016787">
    <property type="term" value="F:hydrolase activity"/>
    <property type="evidence" value="ECO:0007669"/>
    <property type="project" value="UniProtKB-KW"/>
</dbReference>
<evidence type="ECO:0000256" key="4">
    <source>
        <dbReference type="ARBA" id="ARBA00022705"/>
    </source>
</evidence>
<dbReference type="GO" id="GO:1990077">
    <property type="term" value="C:primosome complex"/>
    <property type="evidence" value="ECO:0007669"/>
    <property type="project" value="UniProtKB-UniRule"/>
</dbReference>
<evidence type="ECO:0000256" key="7">
    <source>
        <dbReference type="ARBA" id="ARBA00022806"/>
    </source>
</evidence>
<dbReference type="InterPro" id="IPR027417">
    <property type="entry name" value="P-loop_NTPase"/>
</dbReference>
<dbReference type="GO" id="GO:0003677">
    <property type="term" value="F:DNA binding"/>
    <property type="evidence" value="ECO:0007669"/>
    <property type="project" value="UniProtKB-UniRule"/>
</dbReference>
<dbReference type="GO" id="GO:0005524">
    <property type="term" value="F:ATP binding"/>
    <property type="evidence" value="ECO:0007669"/>
    <property type="project" value="UniProtKB-UniRule"/>
</dbReference>
<dbReference type="Gene3D" id="3.40.50.300">
    <property type="entry name" value="P-loop containing nucleotide triphosphate hydrolases"/>
    <property type="match status" value="1"/>
</dbReference>
<keyword evidence="6 13" id="KW-0378">Hydrolase</keyword>
<keyword evidence="5 13" id="KW-0547">Nucleotide-binding</keyword>
<dbReference type="GO" id="GO:0006269">
    <property type="term" value="P:DNA replication, synthesis of primer"/>
    <property type="evidence" value="ECO:0007669"/>
    <property type="project" value="UniProtKB-UniRule"/>
</dbReference>
<evidence type="ECO:0000256" key="5">
    <source>
        <dbReference type="ARBA" id="ARBA00022741"/>
    </source>
</evidence>
<dbReference type="PANTHER" id="PTHR30153:SF2">
    <property type="entry name" value="REPLICATIVE DNA HELICASE"/>
    <property type="match status" value="1"/>
</dbReference>
<evidence type="ECO:0000256" key="3">
    <source>
        <dbReference type="ARBA" id="ARBA00022515"/>
    </source>
</evidence>
<keyword evidence="4 13" id="KW-0235">DNA replication</keyword>
<dbReference type="FunFam" id="3.40.50.300:FF:000076">
    <property type="entry name" value="Replicative DNA helicase"/>
    <property type="match status" value="1"/>
</dbReference>
<evidence type="ECO:0000256" key="8">
    <source>
        <dbReference type="ARBA" id="ARBA00022840"/>
    </source>
</evidence>
<comment type="caution">
    <text evidence="15">The sequence shown here is derived from an EMBL/GenBank/DDBJ whole genome shotgun (WGS) entry which is preliminary data.</text>
</comment>
<evidence type="ECO:0000313" key="15">
    <source>
        <dbReference type="EMBL" id="MBH8556165.1"/>
    </source>
</evidence>
<dbReference type="FunFam" id="1.10.860.10:FF:000001">
    <property type="entry name" value="Replicative DNA helicase"/>
    <property type="match status" value="1"/>
</dbReference>
<comment type="similarity">
    <text evidence="1 13">Belongs to the helicase family. DnaB subfamily.</text>
</comment>
<dbReference type="EMBL" id="JAECZB010000105">
    <property type="protein sequence ID" value="MBH8556165.1"/>
    <property type="molecule type" value="Genomic_DNA"/>
</dbReference>
<keyword evidence="3 13" id="KW-0639">Primosome</keyword>
<dbReference type="SMART" id="SM00382">
    <property type="entry name" value="AAA"/>
    <property type="match status" value="1"/>
</dbReference>
<dbReference type="SUPFAM" id="SSF52540">
    <property type="entry name" value="P-loop containing nucleoside triphosphate hydrolases"/>
    <property type="match status" value="1"/>
</dbReference>
<evidence type="ECO:0000256" key="6">
    <source>
        <dbReference type="ARBA" id="ARBA00022801"/>
    </source>
</evidence>
<evidence type="ECO:0000259" key="14">
    <source>
        <dbReference type="PROSITE" id="PS51199"/>
    </source>
</evidence>
<accession>A0A8J7HPY4</accession>
<dbReference type="GO" id="GO:0042802">
    <property type="term" value="F:identical protein binding"/>
    <property type="evidence" value="ECO:0007669"/>
    <property type="project" value="UniProtKB-ARBA"/>
</dbReference>
<dbReference type="SUPFAM" id="SSF48024">
    <property type="entry name" value="N-terminal domain of DnaB helicase"/>
    <property type="match status" value="1"/>
</dbReference>
<dbReference type="CDD" id="cd00984">
    <property type="entry name" value="DnaB_C"/>
    <property type="match status" value="1"/>
</dbReference>
<evidence type="ECO:0000256" key="2">
    <source>
        <dbReference type="ARBA" id="ARBA00011643"/>
    </source>
</evidence>
<dbReference type="EC" id="5.6.2.3" evidence="12 13"/>
<dbReference type="InterPro" id="IPR016136">
    <property type="entry name" value="DNA_helicase_N/primase_C"/>
</dbReference>
<dbReference type="PROSITE" id="PS51199">
    <property type="entry name" value="SF4_HELICASE"/>
    <property type="match status" value="1"/>
</dbReference>
<dbReference type="InterPro" id="IPR003593">
    <property type="entry name" value="AAA+_ATPase"/>
</dbReference>
<dbReference type="GO" id="GO:0043139">
    <property type="term" value="F:5'-3' DNA helicase activity"/>
    <property type="evidence" value="ECO:0007669"/>
    <property type="project" value="UniProtKB-EC"/>
</dbReference>
<dbReference type="InterPro" id="IPR036185">
    <property type="entry name" value="DNA_heli_DnaB-like_N_sf"/>
</dbReference>
<comment type="function">
    <text evidence="13">The main replicative DNA helicase, it participates in initiation and elongation during chromosome replication. Travels ahead of the DNA replisome, separating dsDNA into templates for DNA synthesis. A processive ATP-dependent 5'-3' DNA helicase it has DNA-dependent ATPase activity.</text>
</comment>
<dbReference type="AlphaFoldDB" id="A0A8J7HPY4"/>
<feature type="domain" description="SF4 helicase" evidence="14">
    <location>
        <begin position="184"/>
        <end position="448"/>
    </location>
</feature>
<dbReference type="Pfam" id="PF03796">
    <property type="entry name" value="DnaB_C"/>
    <property type="match status" value="1"/>
</dbReference>
<dbReference type="RefSeq" id="WP_214442360.1">
    <property type="nucleotide sequence ID" value="NZ_JAECZB010000105.1"/>
</dbReference>
<dbReference type="PANTHER" id="PTHR30153">
    <property type="entry name" value="REPLICATIVE DNA HELICASE DNAB"/>
    <property type="match status" value="1"/>
</dbReference>
<dbReference type="NCBIfam" id="NF004384">
    <property type="entry name" value="PRK05748.1"/>
    <property type="match status" value="1"/>
</dbReference>
<reference evidence="15 16" key="1">
    <citation type="journal article" date="2021" name="Int. J. Syst. Evol. Microbiol.">
        <title>Amazonocrinis nigriterrae gen. nov., sp. nov., Atlanticothrix silvestris gen. nov., sp. nov. and Dendronalium phyllosphericum gen. nov., sp. nov., nostocacean cyanobacteria from Brazilian environments.</title>
        <authorList>
            <person name="Alvarenga D.O."/>
            <person name="Andreote A.P.D."/>
            <person name="Branco L.H.Z."/>
            <person name="Delbaje E."/>
            <person name="Cruz R.B."/>
            <person name="Varani A.M."/>
            <person name="Fiore M.F."/>
        </authorList>
    </citation>
    <scope>NUCLEOTIDE SEQUENCE [LARGE SCALE GENOMIC DNA]</scope>
    <source>
        <strain evidence="15 16">CENA357</strain>
    </source>
</reference>
<dbReference type="NCBIfam" id="TIGR00665">
    <property type="entry name" value="DnaB"/>
    <property type="match status" value="1"/>
</dbReference>
<evidence type="ECO:0000313" key="16">
    <source>
        <dbReference type="Proteomes" id="UP000599391"/>
    </source>
</evidence>
<evidence type="ECO:0000256" key="10">
    <source>
        <dbReference type="ARBA" id="ARBA00023235"/>
    </source>
</evidence>
<sequence length="450" mass="49729">MAEALSFQGDGSDRLPPQNIEAEEAILGGILLDPEAIGRVSDRLVPEAFYISAHKDIYQAAIRLHAQGKPTDLLSVTSWLADNDILTRIGGRNKLATLVDRTVSAVNIDALAGLVMEKYLRRMLIKAGNEIVHLGYETETELPIVLDQAEQKVFGVTQERPQSGLVHISDTLINNFQDIEDRNQGIALPGIPCGFYDLDAMTSGFQRSDLIIVAGRPSMGKTAFCLNLAHNIAASYKLPVAVFSLEMSKEQLTQRLLASEAQIESGYLRSGRLSQTQWEPLSRAIGILSEMPIFIDDTPNITVTQMRSQARRLQAEQGTLGLIVIDYLQLMEGAGDNRVQELSKITRQLKGLARELSVPVIALSQLSRGVEARTNKRPMLSDLRESGSIEQDADLVIMLYRDEYYSPDTPDRGIAEVIVAKHRNGPTGIVKLLFDPQFTKFKNLAGQKNY</sequence>
<dbReference type="InterPro" id="IPR007694">
    <property type="entry name" value="DNA_helicase_DnaB-like_C"/>
</dbReference>
<keyword evidence="10" id="KW-0413">Isomerase</keyword>
<dbReference type="Gene3D" id="1.10.860.10">
    <property type="entry name" value="DNAb Helicase, Chain A"/>
    <property type="match status" value="1"/>
</dbReference>
<gene>
    <name evidence="15" type="primary">dnaB</name>
    <name evidence="15" type="ORF">I8751_28290</name>
</gene>
<proteinExistence type="inferred from homology"/>
<comment type="catalytic activity">
    <reaction evidence="11 13">
        <text>ATP + H2O = ADP + phosphate + H(+)</text>
        <dbReference type="Rhea" id="RHEA:13065"/>
        <dbReference type="ChEBI" id="CHEBI:15377"/>
        <dbReference type="ChEBI" id="CHEBI:15378"/>
        <dbReference type="ChEBI" id="CHEBI:30616"/>
        <dbReference type="ChEBI" id="CHEBI:43474"/>
        <dbReference type="ChEBI" id="CHEBI:456216"/>
        <dbReference type="EC" id="5.6.2.3"/>
    </reaction>
</comment>
<dbReference type="Pfam" id="PF00772">
    <property type="entry name" value="DnaB"/>
    <property type="match status" value="1"/>
</dbReference>
<organism evidence="15 16">
    <name type="scientific">Atlanticothrix silvestris CENA357</name>
    <dbReference type="NCBI Taxonomy" id="1725252"/>
    <lineage>
        <taxon>Bacteria</taxon>
        <taxon>Bacillati</taxon>
        <taxon>Cyanobacteriota</taxon>
        <taxon>Cyanophyceae</taxon>
        <taxon>Nostocales</taxon>
        <taxon>Nodulariaceae</taxon>
        <taxon>Atlanticothrix</taxon>
        <taxon>Atlanticothrix silvestris</taxon>
    </lineage>
</organism>
<comment type="subunit">
    <text evidence="2">Homohexamer.</text>
</comment>
<evidence type="ECO:0000256" key="9">
    <source>
        <dbReference type="ARBA" id="ARBA00023125"/>
    </source>
</evidence>
<evidence type="ECO:0000256" key="1">
    <source>
        <dbReference type="ARBA" id="ARBA00008428"/>
    </source>
</evidence>
<keyword evidence="16" id="KW-1185">Reference proteome</keyword>
<protein>
    <recommendedName>
        <fullName evidence="12 13">Replicative DNA helicase</fullName>
        <ecNumber evidence="12 13">5.6.2.3</ecNumber>
    </recommendedName>
</protein>
<keyword evidence="7 13" id="KW-0347">Helicase</keyword>
<keyword evidence="8 13" id="KW-0067">ATP-binding</keyword>
<dbReference type="InterPro" id="IPR007692">
    <property type="entry name" value="DNA_helicase_DnaB"/>
</dbReference>
<keyword evidence="9 13" id="KW-0238">DNA-binding</keyword>
<evidence type="ECO:0000256" key="11">
    <source>
        <dbReference type="ARBA" id="ARBA00048954"/>
    </source>
</evidence>
<evidence type="ECO:0000256" key="12">
    <source>
        <dbReference type="NCBIfam" id="TIGR00665"/>
    </source>
</evidence>
<evidence type="ECO:0000256" key="13">
    <source>
        <dbReference type="RuleBase" id="RU362085"/>
    </source>
</evidence>
<name>A0A8J7HPY4_9CYAN</name>
<dbReference type="InterPro" id="IPR007693">
    <property type="entry name" value="DNA_helicase_DnaB-like_N"/>
</dbReference>